<protein>
    <submittedName>
        <fullName evidence="2">Thiamine kinase</fullName>
    </submittedName>
</protein>
<dbReference type="PANTHER" id="PTHR40086:SF1">
    <property type="entry name" value="CELL CYCLE REGULATOR CCRZ"/>
    <property type="match status" value="1"/>
</dbReference>
<dbReference type="GO" id="GO:0016301">
    <property type="term" value="F:kinase activity"/>
    <property type="evidence" value="ECO:0007669"/>
    <property type="project" value="UniProtKB-KW"/>
</dbReference>
<dbReference type="Gene3D" id="3.90.1200.10">
    <property type="match status" value="1"/>
</dbReference>
<sequence length="251" mass="27954">MIPEQILAEWHQWGLASPPDSILSIHGGLTNQNYLIRSEGTEVLLRLNNTATSLGIYRDEELAIHQHMAKAGLTPAVRYHSSELDYWVRDFILGTPLAAAPSSEDLRAVTEVLSTVHAQRPRANLHTLDVQAACAQYLAQCDGHSEAVIRLKEEVSQLVPLPADDACLCHLDPLPANWLRDSEGKFWLLDWEYAALAHPSLDYAALQLQLPENKQALFESFIPESLRAVMADARAQVRLLDLSWRLAHATG</sequence>
<dbReference type="STRING" id="484498.SAMN05421686_102298"/>
<dbReference type="EMBL" id="FTOH01000002">
    <property type="protein sequence ID" value="SIS55744.1"/>
    <property type="molecule type" value="Genomic_DNA"/>
</dbReference>
<dbReference type="Gene3D" id="3.30.200.20">
    <property type="entry name" value="Phosphorylase Kinase, domain 1"/>
    <property type="match status" value="1"/>
</dbReference>
<evidence type="ECO:0000313" key="3">
    <source>
        <dbReference type="Proteomes" id="UP000185639"/>
    </source>
</evidence>
<organism evidence="2 3">
    <name type="scientific">Thalassolituus maritimus</name>
    <dbReference type="NCBI Taxonomy" id="484498"/>
    <lineage>
        <taxon>Bacteria</taxon>
        <taxon>Pseudomonadati</taxon>
        <taxon>Pseudomonadota</taxon>
        <taxon>Gammaproteobacteria</taxon>
        <taxon>Oceanospirillales</taxon>
        <taxon>Oceanospirillaceae</taxon>
        <taxon>Thalassolituus</taxon>
    </lineage>
</organism>
<dbReference type="RefSeq" id="WP_175607863.1">
    <property type="nucleotide sequence ID" value="NZ_FTOH01000002.1"/>
</dbReference>
<name>A0A1N7K2S7_9GAMM</name>
<gene>
    <name evidence="2" type="ORF">SAMN05421686_102298</name>
</gene>
<dbReference type="Pfam" id="PF01636">
    <property type="entry name" value="APH"/>
    <property type="match status" value="1"/>
</dbReference>
<dbReference type="AlphaFoldDB" id="A0A1N7K2S7"/>
<dbReference type="Proteomes" id="UP000185639">
    <property type="component" value="Unassembled WGS sequence"/>
</dbReference>
<reference evidence="3" key="1">
    <citation type="submission" date="2017-01" db="EMBL/GenBank/DDBJ databases">
        <authorList>
            <person name="Varghese N."/>
            <person name="Submissions S."/>
        </authorList>
    </citation>
    <scope>NUCLEOTIDE SEQUENCE [LARGE SCALE GENOMIC DNA]</scope>
    <source>
        <strain evidence="3">DSM 24913</strain>
    </source>
</reference>
<dbReference type="InterPro" id="IPR052077">
    <property type="entry name" value="CcrZ_PhaseVar_Mediator"/>
</dbReference>
<keyword evidence="3" id="KW-1185">Reference proteome</keyword>
<proteinExistence type="predicted"/>
<evidence type="ECO:0000313" key="2">
    <source>
        <dbReference type="EMBL" id="SIS55744.1"/>
    </source>
</evidence>
<dbReference type="CDD" id="cd05151">
    <property type="entry name" value="ChoK-like"/>
    <property type="match status" value="1"/>
</dbReference>
<feature type="domain" description="Aminoglycoside phosphotransferase" evidence="1">
    <location>
        <begin position="23"/>
        <end position="217"/>
    </location>
</feature>
<dbReference type="SUPFAM" id="SSF56112">
    <property type="entry name" value="Protein kinase-like (PK-like)"/>
    <property type="match status" value="1"/>
</dbReference>
<dbReference type="InterPro" id="IPR002575">
    <property type="entry name" value="Aminoglycoside_PTrfase"/>
</dbReference>
<keyword evidence="2" id="KW-0808">Transferase</keyword>
<accession>A0A1N7K2S7</accession>
<dbReference type="PANTHER" id="PTHR40086">
    <property type="entry name" value="PHOSPHOTRANSFERASE YTMP-RELATED"/>
    <property type="match status" value="1"/>
</dbReference>
<keyword evidence="2" id="KW-0418">Kinase</keyword>
<evidence type="ECO:0000259" key="1">
    <source>
        <dbReference type="Pfam" id="PF01636"/>
    </source>
</evidence>
<dbReference type="InterPro" id="IPR011009">
    <property type="entry name" value="Kinase-like_dom_sf"/>
</dbReference>